<organism evidence="9 10">
    <name type="scientific">Apophysomyces ossiformis</name>
    <dbReference type="NCBI Taxonomy" id="679940"/>
    <lineage>
        <taxon>Eukaryota</taxon>
        <taxon>Fungi</taxon>
        <taxon>Fungi incertae sedis</taxon>
        <taxon>Mucoromycota</taxon>
        <taxon>Mucoromycotina</taxon>
        <taxon>Mucoromycetes</taxon>
        <taxon>Mucorales</taxon>
        <taxon>Mucorineae</taxon>
        <taxon>Mucoraceae</taxon>
        <taxon>Apophysomyces</taxon>
    </lineage>
</organism>
<dbReference type="GO" id="GO:0006811">
    <property type="term" value="P:monoatomic ion transport"/>
    <property type="evidence" value="ECO:0007669"/>
    <property type="project" value="UniProtKB-KW"/>
</dbReference>
<accession>A0A8H7BVC3</accession>
<keyword evidence="5" id="KW-0813">Transport</keyword>
<evidence type="ECO:0000256" key="4">
    <source>
        <dbReference type="ARBA" id="ARBA00023002"/>
    </source>
</evidence>
<dbReference type="Proteomes" id="UP000605846">
    <property type="component" value="Unassembled WGS sequence"/>
</dbReference>
<evidence type="ECO:0000256" key="6">
    <source>
        <dbReference type="ARBA" id="ARBA00023136"/>
    </source>
</evidence>
<proteinExistence type="predicted"/>
<keyword evidence="3 7" id="KW-1133">Transmembrane helix</keyword>
<sequence>MIGWIGWRRKMRTKRKAIGETTGTVWKRQWQNGWRRWLGYEWQLMNATMSLGRLIQLLGLVGLNIVQLLREQQITSQEISGGIGSFDRGHRDLYQQEMANRTGQLALANFAVAVALSARYSVLLRPFGVDQTRRWHMWFARIGCCCTLYHTCYQFARNYPRQNYDLWLAFSSNIRYTTGFYMILATVFLFAGAHPLVRTLSYRFFRYSHLLAFGVIVLVGFLHHWTFAIFYLATFGIWLVDQFQQFGFGSRQAQLISMDVLSGNVLKLQVQPSYDYKAIIPGQFILLSLQKSRIASWFDTHPFSIARVDAGLAAKTTDEIVSPVNPFATTTRPYSAYLETDSGQATLTLYIKAIGKRTIAWYRMARSVENVSSIPVFISKPLGTPFLDAAGRGYGDFEQVVLVAEGIGITPWISLLQYLEQQQHHIRTKELVFIWTIRDTGKNKSCAIRIWVGVQGMLNI</sequence>
<feature type="transmembrane region" description="Helical" evidence="7">
    <location>
        <begin position="105"/>
        <end position="123"/>
    </location>
</feature>
<evidence type="ECO:0000259" key="8">
    <source>
        <dbReference type="PROSITE" id="PS51384"/>
    </source>
</evidence>
<evidence type="ECO:0000313" key="9">
    <source>
        <dbReference type="EMBL" id="KAF7727903.1"/>
    </source>
</evidence>
<dbReference type="InterPro" id="IPR039261">
    <property type="entry name" value="FNR_nucleotide-bd"/>
</dbReference>
<dbReference type="InterPro" id="IPR013130">
    <property type="entry name" value="Fe3_Rdtase_TM_dom"/>
</dbReference>
<protein>
    <recommendedName>
        <fullName evidence="8">FAD-binding FR-type domain-containing protein</fullName>
    </recommendedName>
</protein>
<feature type="transmembrane region" description="Helical" evidence="7">
    <location>
        <begin position="209"/>
        <end position="240"/>
    </location>
</feature>
<dbReference type="OrthoDB" id="4494341at2759"/>
<evidence type="ECO:0000256" key="3">
    <source>
        <dbReference type="ARBA" id="ARBA00022989"/>
    </source>
</evidence>
<keyword evidence="2 7" id="KW-0812">Transmembrane</keyword>
<evidence type="ECO:0000313" key="10">
    <source>
        <dbReference type="Proteomes" id="UP000605846"/>
    </source>
</evidence>
<comment type="caution">
    <text evidence="9">The sequence shown here is derived from an EMBL/GenBank/DDBJ whole genome shotgun (WGS) entry which is preliminary data.</text>
</comment>
<dbReference type="GO" id="GO:0016491">
    <property type="term" value="F:oxidoreductase activity"/>
    <property type="evidence" value="ECO:0007669"/>
    <property type="project" value="UniProtKB-KW"/>
</dbReference>
<dbReference type="InterPro" id="IPR013121">
    <property type="entry name" value="Fe_red_NAD-bd_6"/>
</dbReference>
<keyword evidence="10" id="KW-1185">Reference proteome</keyword>
<dbReference type="Pfam" id="PF01794">
    <property type="entry name" value="Ferric_reduct"/>
    <property type="match status" value="1"/>
</dbReference>
<evidence type="ECO:0000256" key="2">
    <source>
        <dbReference type="ARBA" id="ARBA00022692"/>
    </source>
</evidence>
<feature type="domain" description="FAD-binding FR-type" evidence="8">
    <location>
        <begin position="248"/>
        <end position="388"/>
    </location>
</feature>
<evidence type="ECO:0000256" key="7">
    <source>
        <dbReference type="SAM" id="Phobius"/>
    </source>
</evidence>
<dbReference type="Pfam" id="PF08030">
    <property type="entry name" value="NAD_binding_6"/>
    <property type="match status" value="1"/>
</dbReference>
<dbReference type="PANTHER" id="PTHR11972">
    <property type="entry name" value="NADPH OXIDASE"/>
    <property type="match status" value="1"/>
</dbReference>
<dbReference type="Gene3D" id="3.40.50.80">
    <property type="entry name" value="Nucleotide-binding domain of ferredoxin-NADP reductase (FNR) module"/>
    <property type="match status" value="1"/>
</dbReference>
<dbReference type="AlphaFoldDB" id="A0A8H7BVC3"/>
<dbReference type="InterPro" id="IPR017927">
    <property type="entry name" value="FAD-bd_FR_type"/>
</dbReference>
<reference evidence="9" key="1">
    <citation type="submission" date="2020-01" db="EMBL/GenBank/DDBJ databases">
        <title>Genome Sequencing of Three Apophysomyces-Like Fungal Strains Confirms a Novel Fungal Genus in the Mucoromycota with divergent Burkholderia-like Endosymbiotic Bacteria.</title>
        <authorList>
            <person name="Stajich J.E."/>
            <person name="Macias A.M."/>
            <person name="Carter-House D."/>
            <person name="Lovett B."/>
            <person name="Kasson L.R."/>
            <person name="Berry K."/>
            <person name="Grigoriev I."/>
            <person name="Chang Y."/>
            <person name="Spatafora J."/>
            <person name="Kasson M.T."/>
        </authorList>
    </citation>
    <scope>NUCLEOTIDE SEQUENCE</scope>
    <source>
        <strain evidence="9">NRRL A-21654</strain>
    </source>
</reference>
<gene>
    <name evidence="9" type="ORF">EC973_006902</name>
</gene>
<dbReference type="EMBL" id="JABAYA010000047">
    <property type="protein sequence ID" value="KAF7727903.1"/>
    <property type="molecule type" value="Genomic_DNA"/>
</dbReference>
<dbReference type="PROSITE" id="PS51384">
    <property type="entry name" value="FAD_FR"/>
    <property type="match status" value="1"/>
</dbReference>
<dbReference type="GO" id="GO:0005886">
    <property type="term" value="C:plasma membrane"/>
    <property type="evidence" value="ECO:0007669"/>
    <property type="project" value="TreeGrafter"/>
</dbReference>
<keyword evidence="6 7" id="KW-0472">Membrane</keyword>
<evidence type="ECO:0000256" key="5">
    <source>
        <dbReference type="ARBA" id="ARBA00023065"/>
    </source>
</evidence>
<name>A0A8H7BVC3_9FUNG</name>
<feature type="transmembrane region" description="Helical" evidence="7">
    <location>
        <begin position="176"/>
        <end position="197"/>
    </location>
</feature>
<dbReference type="InterPro" id="IPR050369">
    <property type="entry name" value="RBOH/FRE"/>
</dbReference>
<dbReference type="CDD" id="cd06186">
    <property type="entry name" value="NOX_Duox_like_FAD_NADP"/>
    <property type="match status" value="1"/>
</dbReference>
<evidence type="ECO:0000256" key="1">
    <source>
        <dbReference type="ARBA" id="ARBA00004141"/>
    </source>
</evidence>
<comment type="subcellular location">
    <subcellularLocation>
        <location evidence="1">Membrane</location>
        <topology evidence="1">Multi-pass membrane protein</topology>
    </subcellularLocation>
</comment>
<dbReference type="SUPFAM" id="SSF52343">
    <property type="entry name" value="Ferredoxin reductase-like, C-terminal NADP-linked domain"/>
    <property type="match status" value="1"/>
</dbReference>
<keyword evidence="5" id="KW-0406">Ion transport</keyword>
<keyword evidence="4" id="KW-0560">Oxidoreductase</keyword>